<evidence type="ECO:0000313" key="1">
    <source>
        <dbReference type="EMBL" id="NYJ36038.1"/>
    </source>
</evidence>
<proteinExistence type="predicted"/>
<dbReference type="EMBL" id="JACCFS010000001">
    <property type="protein sequence ID" value="NYJ36038.1"/>
    <property type="molecule type" value="Genomic_DNA"/>
</dbReference>
<protein>
    <submittedName>
        <fullName evidence="1">Uncharacterized protein</fullName>
    </submittedName>
</protein>
<accession>A0A7Z0EPR1</accession>
<reference evidence="1 2" key="1">
    <citation type="submission" date="2020-07" db="EMBL/GenBank/DDBJ databases">
        <title>Sequencing the genomes of 1000 actinobacteria strains.</title>
        <authorList>
            <person name="Klenk H.-P."/>
        </authorList>
    </citation>
    <scope>NUCLEOTIDE SEQUENCE [LARGE SCALE GENOMIC DNA]</scope>
    <source>
        <strain evidence="1 2">DSM 44442</strain>
    </source>
</reference>
<evidence type="ECO:0000313" key="2">
    <source>
        <dbReference type="Proteomes" id="UP000572051"/>
    </source>
</evidence>
<sequence length="67" mass="7367">MSALDRALDSLIAGRWILTTTDTDDGRTLIVAHRPVGWTGPGDPYELLTAADHRQMWGLLTRHGEAP</sequence>
<dbReference type="AlphaFoldDB" id="A0A7Z0EPR1"/>
<keyword evidence="2" id="KW-1185">Reference proteome</keyword>
<organism evidence="1 2">
    <name type="scientific">Nocardiopsis aegyptia</name>
    <dbReference type="NCBI Taxonomy" id="220378"/>
    <lineage>
        <taxon>Bacteria</taxon>
        <taxon>Bacillati</taxon>
        <taxon>Actinomycetota</taxon>
        <taxon>Actinomycetes</taxon>
        <taxon>Streptosporangiales</taxon>
        <taxon>Nocardiopsidaceae</taxon>
        <taxon>Nocardiopsis</taxon>
    </lineage>
</organism>
<name>A0A7Z0EPR1_9ACTN</name>
<comment type="caution">
    <text evidence="1">The sequence shown here is derived from an EMBL/GenBank/DDBJ whole genome shotgun (WGS) entry which is preliminary data.</text>
</comment>
<dbReference type="RefSeq" id="WP_179825648.1">
    <property type="nucleotide sequence ID" value="NZ_JACCFS010000001.1"/>
</dbReference>
<gene>
    <name evidence="1" type="ORF">HNR10_003919</name>
</gene>
<dbReference type="Proteomes" id="UP000572051">
    <property type="component" value="Unassembled WGS sequence"/>
</dbReference>